<comment type="caution">
    <text evidence="2">The sequence shown here is derived from an EMBL/GenBank/DDBJ whole genome shotgun (WGS) entry which is preliminary data.</text>
</comment>
<dbReference type="AlphaFoldDB" id="A0A9Q1FMY6"/>
<feature type="compositionally biased region" description="Polar residues" evidence="1">
    <location>
        <begin position="1"/>
        <end position="10"/>
    </location>
</feature>
<dbReference type="Proteomes" id="UP001152622">
    <property type="component" value="Chromosome 5"/>
</dbReference>
<evidence type="ECO:0000313" key="3">
    <source>
        <dbReference type="Proteomes" id="UP001152622"/>
    </source>
</evidence>
<keyword evidence="3" id="KW-1185">Reference proteome</keyword>
<feature type="region of interest" description="Disordered" evidence="1">
    <location>
        <begin position="1"/>
        <end position="25"/>
    </location>
</feature>
<sequence length="69" mass="7695">MALTTRTQAQAADRPPQYGGRRQTALKRLPPPAAIGDVPRLQFDFAPTFPLLRGSIRRQPKERQPACLV</sequence>
<name>A0A9Q1FMY6_SYNKA</name>
<gene>
    <name evidence="2" type="ORF">SKAU_G00181090</name>
</gene>
<organism evidence="2 3">
    <name type="scientific">Synaphobranchus kaupii</name>
    <name type="common">Kaup's arrowtooth eel</name>
    <dbReference type="NCBI Taxonomy" id="118154"/>
    <lineage>
        <taxon>Eukaryota</taxon>
        <taxon>Metazoa</taxon>
        <taxon>Chordata</taxon>
        <taxon>Craniata</taxon>
        <taxon>Vertebrata</taxon>
        <taxon>Euteleostomi</taxon>
        <taxon>Actinopterygii</taxon>
        <taxon>Neopterygii</taxon>
        <taxon>Teleostei</taxon>
        <taxon>Anguilliformes</taxon>
        <taxon>Synaphobranchidae</taxon>
        <taxon>Synaphobranchus</taxon>
    </lineage>
</organism>
<dbReference type="EMBL" id="JAINUF010000005">
    <property type="protein sequence ID" value="KAJ8361584.1"/>
    <property type="molecule type" value="Genomic_DNA"/>
</dbReference>
<proteinExistence type="predicted"/>
<evidence type="ECO:0000256" key="1">
    <source>
        <dbReference type="SAM" id="MobiDB-lite"/>
    </source>
</evidence>
<accession>A0A9Q1FMY6</accession>
<reference evidence="2" key="1">
    <citation type="journal article" date="2023" name="Science">
        <title>Genome structures resolve the early diversification of teleost fishes.</title>
        <authorList>
            <person name="Parey E."/>
            <person name="Louis A."/>
            <person name="Montfort J."/>
            <person name="Bouchez O."/>
            <person name="Roques C."/>
            <person name="Iampietro C."/>
            <person name="Lluch J."/>
            <person name="Castinel A."/>
            <person name="Donnadieu C."/>
            <person name="Desvignes T."/>
            <person name="Floi Bucao C."/>
            <person name="Jouanno E."/>
            <person name="Wen M."/>
            <person name="Mejri S."/>
            <person name="Dirks R."/>
            <person name="Jansen H."/>
            <person name="Henkel C."/>
            <person name="Chen W.J."/>
            <person name="Zahm M."/>
            <person name="Cabau C."/>
            <person name="Klopp C."/>
            <person name="Thompson A.W."/>
            <person name="Robinson-Rechavi M."/>
            <person name="Braasch I."/>
            <person name="Lecointre G."/>
            <person name="Bobe J."/>
            <person name="Postlethwait J.H."/>
            <person name="Berthelot C."/>
            <person name="Roest Crollius H."/>
            <person name="Guiguen Y."/>
        </authorList>
    </citation>
    <scope>NUCLEOTIDE SEQUENCE</scope>
    <source>
        <strain evidence="2">WJC10195</strain>
    </source>
</reference>
<evidence type="ECO:0000313" key="2">
    <source>
        <dbReference type="EMBL" id="KAJ8361584.1"/>
    </source>
</evidence>
<protein>
    <submittedName>
        <fullName evidence="2">Uncharacterized protein</fullName>
    </submittedName>
</protein>